<feature type="compositionally biased region" description="Basic residues" evidence="1">
    <location>
        <begin position="100"/>
        <end position="110"/>
    </location>
</feature>
<name>A0A0A9ECL2_ARUDO</name>
<evidence type="ECO:0000256" key="1">
    <source>
        <dbReference type="SAM" id="MobiDB-lite"/>
    </source>
</evidence>
<reference evidence="2" key="2">
    <citation type="journal article" date="2015" name="Data Brief">
        <title>Shoot transcriptome of the giant reed, Arundo donax.</title>
        <authorList>
            <person name="Barrero R.A."/>
            <person name="Guerrero F.D."/>
            <person name="Moolhuijzen P."/>
            <person name="Goolsby J.A."/>
            <person name="Tidwell J."/>
            <person name="Bellgard S.E."/>
            <person name="Bellgard M.I."/>
        </authorList>
    </citation>
    <scope>NUCLEOTIDE SEQUENCE</scope>
    <source>
        <tissue evidence="2">Shoot tissue taken approximately 20 cm above the soil surface</tissue>
    </source>
</reference>
<reference evidence="2" key="1">
    <citation type="submission" date="2014-09" db="EMBL/GenBank/DDBJ databases">
        <authorList>
            <person name="Magalhaes I.L.F."/>
            <person name="Oliveira U."/>
            <person name="Santos F.R."/>
            <person name="Vidigal T.H.D.A."/>
            <person name="Brescovit A.D."/>
            <person name="Santos A.J."/>
        </authorList>
    </citation>
    <scope>NUCLEOTIDE SEQUENCE</scope>
    <source>
        <tissue evidence="2">Shoot tissue taken approximately 20 cm above the soil surface</tissue>
    </source>
</reference>
<dbReference type="AlphaFoldDB" id="A0A0A9ECL2"/>
<dbReference type="EMBL" id="GBRH01199401">
    <property type="protein sequence ID" value="JAD98494.1"/>
    <property type="molecule type" value="Transcribed_RNA"/>
</dbReference>
<feature type="compositionally biased region" description="Pro residues" evidence="1">
    <location>
        <begin position="39"/>
        <end position="53"/>
    </location>
</feature>
<sequence>MTSWILYLFASPYSVKNSASAELLFRCSCCIPPTRSPTKPLPNTTPPPPPPATLRPASQPPKTTSTRTAFAAPHNAAQGEGSGTSRAAPPGQVARDRGSTRRAPRAGRVG</sequence>
<protein>
    <submittedName>
        <fullName evidence="2">Uncharacterized protein</fullName>
    </submittedName>
</protein>
<evidence type="ECO:0000313" key="2">
    <source>
        <dbReference type="EMBL" id="JAD98494.1"/>
    </source>
</evidence>
<proteinExistence type="predicted"/>
<feature type="region of interest" description="Disordered" evidence="1">
    <location>
        <begin position="33"/>
        <end position="110"/>
    </location>
</feature>
<organism evidence="2">
    <name type="scientific">Arundo donax</name>
    <name type="common">Giant reed</name>
    <name type="synonym">Donax arundinaceus</name>
    <dbReference type="NCBI Taxonomy" id="35708"/>
    <lineage>
        <taxon>Eukaryota</taxon>
        <taxon>Viridiplantae</taxon>
        <taxon>Streptophyta</taxon>
        <taxon>Embryophyta</taxon>
        <taxon>Tracheophyta</taxon>
        <taxon>Spermatophyta</taxon>
        <taxon>Magnoliopsida</taxon>
        <taxon>Liliopsida</taxon>
        <taxon>Poales</taxon>
        <taxon>Poaceae</taxon>
        <taxon>PACMAD clade</taxon>
        <taxon>Arundinoideae</taxon>
        <taxon>Arundineae</taxon>
        <taxon>Arundo</taxon>
    </lineage>
</organism>
<accession>A0A0A9ECL2</accession>